<sequence length="276" mass="32724">MTTKSYNLIEKFNHTIDRWKIKVRISRMWYMYDFIDKKDINRIDMLLIDEKGDQIHAIIYKKLVSSNEKTLQEGNVFLIDRFSVEHQQGNYRPCDNKYKITFKWDTKVTFMEGMHDQIPLYKCQFVNFRDIPSRHNINMFLTDQIPQNIFEEKDAKVIVIATSTIVKEFQGIFHLSSTMSTKLYFNLPIPDVDNFKDWYCLRLKIEDVIGYLNVIAFENKAETLTKTPAKALTRMIQVKLPLTQKVKQINAIGSEEAPNYKLKRKLRKIIYDGNNE</sequence>
<evidence type="ECO:0000259" key="1">
    <source>
        <dbReference type="Pfam" id="PF02721"/>
    </source>
</evidence>
<dbReference type="OrthoDB" id="1924490at2759"/>
<dbReference type="PANTHER" id="PTHR47165">
    <property type="entry name" value="OS03G0429900 PROTEIN"/>
    <property type="match status" value="1"/>
</dbReference>
<gene>
    <name evidence="2" type="ORF">GIB67_021300</name>
</gene>
<dbReference type="Proteomes" id="UP000541444">
    <property type="component" value="Unassembled WGS sequence"/>
</dbReference>
<dbReference type="EMBL" id="JACGCM010001902">
    <property type="protein sequence ID" value="KAF6147474.1"/>
    <property type="molecule type" value="Genomic_DNA"/>
</dbReference>
<comment type="caution">
    <text evidence="2">The sequence shown here is derived from an EMBL/GenBank/DDBJ whole genome shotgun (WGS) entry which is preliminary data.</text>
</comment>
<proteinExistence type="predicted"/>
<dbReference type="SUPFAM" id="SSF50249">
    <property type="entry name" value="Nucleic acid-binding proteins"/>
    <property type="match status" value="2"/>
</dbReference>
<keyword evidence="3" id="KW-1185">Reference proteome</keyword>
<dbReference type="InterPro" id="IPR003871">
    <property type="entry name" value="RFA1B/D_OB_1st"/>
</dbReference>
<evidence type="ECO:0000313" key="3">
    <source>
        <dbReference type="Proteomes" id="UP000541444"/>
    </source>
</evidence>
<dbReference type="AlphaFoldDB" id="A0A7J7LY44"/>
<dbReference type="PANTHER" id="PTHR47165:SF4">
    <property type="entry name" value="OS03G0429900 PROTEIN"/>
    <property type="match status" value="1"/>
</dbReference>
<protein>
    <recommendedName>
        <fullName evidence="1">Replication protein A 70 kDa DNA-binding subunit B/D first OB fold domain-containing protein</fullName>
    </recommendedName>
</protein>
<name>A0A7J7LY44_9MAGN</name>
<dbReference type="Pfam" id="PF02721">
    <property type="entry name" value="DUF223"/>
    <property type="match status" value="1"/>
</dbReference>
<organism evidence="2 3">
    <name type="scientific">Kingdonia uniflora</name>
    <dbReference type="NCBI Taxonomy" id="39325"/>
    <lineage>
        <taxon>Eukaryota</taxon>
        <taxon>Viridiplantae</taxon>
        <taxon>Streptophyta</taxon>
        <taxon>Embryophyta</taxon>
        <taxon>Tracheophyta</taxon>
        <taxon>Spermatophyta</taxon>
        <taxon>Magnoliopsida</taxon>
        <taxon>Ranunculales</taxon>
        <taxon>Circaeasteraceae</taxon>
        <taxon>Kingdonia</taxon>
    </lineage>
</organism>
<feature type="domain" description="Replication protein A 70 kDa DNA-binding subunit B/D first OB fold" evidence="1">
    <location>
        <begin position="6"/>
        <end position="109"/>
    </location>
</feature>
<dbReference type="Gene3D" id="2.40.50.140">
    <property type="entry name" value="Nucleic acid-binding proteins"/>
    <property type="match status" value="2"/>
</dbReference>
<evidence type="ECO:0000313" key="2">
    <source>
        <dbReference type="EMBL" id="KAF6147474.1"/>
    </source>
</evidence>
<dbReference type="InterPro" id="IPR012340">
    <property type="entry name" value="NA-bd_OB-fold"/>
</dbReference>
<reference evidence="2 3" key="1">
    <citation type="journal article" date="2020" name="IScience">
        <title>Genome Sequencing of the Endangered Kingdonia uniflora (Circaeasteraceae, Ranunculales) Reveals Potential Mechanisms of Evolutionary Specialization.</title>
        <authorList>
            <person name="Sun Y."/>
            <person name="Deng T."/>
            <person name="Zhang A."/>
            <person name="Moore M.J."/>
            <person name="Landis J.B."/>
            <person name="Lin N."/>
            <person name="Zhang H."/>
            <person name="Zhang X."/>
            <person name="Huang J."/>
            <person name="Zhang X."/>
            <person name="Sun H."/>
            <person name="Wang H."/>
        </authorList>
    </citation>
    <scope>NUCLEOTIDE SEQUENCE [LARGE SCALE GENOMIC DNA]</scope>
    <source>
        <strain evidence="2">TB1705</strain>
        <tissue evidence="2">Leaf</tissue>
    </source>
</reference>
<accession>A0A7J7LY44</accession>
<dbReference type="CDD" id="cd04480">
    <property type="entry name" value="RPA1_DBD_A_like"/>
    <property type="match status" value="1"/>
</dbReference>